<evidence type="ECO:0000313" key="1">
    <source>
        <dbReference type="EMBL" id="OIO07016.1"/>
    </source>
</evidence>
<dbReference type="EMBL" id="MNUV01000053">
    <property type="protein sequence ID" value="OIO07016.1"/>
    <property type="molecule type" value="Genomic_DNA"/>
</dbReference>
<proteinExistence type="predicted"/>
<gene>
    <name evidence="1" type="ORF">AUJ35_02940</name>
</gene>
<organism evidence="1 2">
    <name type="scientific">Candidatus Falkowbacteria bacterium CG1_02_41_21</name>
    <dbReference type="NCBI Taxonomy" id="1805147"/>
    <lineage>
        <taxon>Bacteria</taxon>
        <taxon>Candidatus Falkowiibacteriota</taxon>
    </lineage>
</organism>
<dbReference type="Proteomes" id="UP000182860">
    <property type="component" value="Unassembled WGS sequence"/>
</dbReference>
<reference evidence="1 2" key="1">
    <citation type="journal article" date="2016" name="Environ. Microbiol.">
        <title>Genomic resolution of a cold subsurface aquifer community provides metabolic insights for novel microbes adapted to high CO concentrations.</title>
        <authorList>
            <person name="Probst A.J."/>
            <person name="Castelle C.J."/>
            <person name="Singh A."/>
            <person name="Brown C.T."/>
            <person name="Anantharaman K."/>
            <person name="Sharon I."/>
            <person name="Hug L.A."/>
            <person name="Burstein D."/>
            <person name="Emerson J.B."/>
            <person name="Thomas B.C."/>
            <person name="Banfield J.F."/>
        </authorList>
    </citation>
    <scope>NUCLEOTIDE SEQUENCE [LARGE SCALE GENOMIC DNA]</scope>
    <source>
        <strain evidence="1">CG1_02_41_21</strain>
    </source>
</reference>
<comment type="caution">
    <text evidence="1">The sequence shown here is derived from an EMBL/GenBank/DDBJ whole genome shotgun (WGS) entry which is preliminary data.</text>
</comment>
<accession>A0A1J4T697</accession>
<sequence length="214" mass="24461">MYKESSGVTGGLLEEELLGTMDKKKYLQEARRHLTEKHHLPKPVLNEYERMVEYENVQYNFSRLLKEMVLSRENVDFIDYKTSLKLVEVCQPDGSSPERPRGFFGRSLYQKIKAELDRLGQYKLEYFSAVGSHLDVKHGIDAFFRICDSSGEELTTATLDVTMNPNKVGGYKADSVAIFPSGGLDPAEDKGEYLAQVEKTFQELWDKISSELEK</sequence>
<name>A0A1J4T697_9BACT</name>
<protein>
    <submittedName>
        <fullName evidence="1">Uncharacterized protein</fullName>
    </submittedName>
</protein>
<dbReference type="AlphaFoldDB" id="A0A1J4T697"/>
<evidence type="ECO:0000313" key="2">
    <source>
        <dbReference type="Proteomes" id="UP000182860"/>
    </source>
</evidence>